<dbReference type="PANTHER" id="PTHR34353">
    <property type="entry name" value="CRISPR-ASSOCIATED ENDONUCLEASE CAS1 1"/>
    <property type="match status" value="1"/>
</dbReference>
<dbReference type="PANTHER" id="PTHR34353:SF2">
    <property type="entry name" value="CRISPR-ASSOCIATED ENDONUCLEASE CAS1 1"/>
    <property type="match status" value="1"/>
</dbReference>
<evidence type="ECO:0000256" key="3">
    <source>
        <dbReference type="ARBA" id="ARBA00022722"/>
    </source>
</evidence>
<proteinExistence type="inferred from homology"/>
<comment type="caution">
    <text evidence="16">The sequence shown here is derived from an EMBL/GenBank/DDBJ whole genome shotgun (WGS) entry which is preliminary data.</text>
</comment>
<protein>
    <recommendedName>
        <fullName evidence="14">CRISPR-associated endonuclease Cas1</fullName>
        <ecNumber evidence="14">3.1.-.-</ecNumber>
    </recommendedName>
</protein>
<dbReference type="GO" id="GO:0043571">
    <property type="term" value="P:maintenance of CRISPR repeat elements"/>
    <property type="evidence" value="ECO:0007669"/>
    <property type="project" value="UniProtKB-UniRule"/>
</dbReference>
<keyword evidence="7 14" id="KW-0460">Magnesium</keyword>
<evidence type="ECO:0000256" key="5">
    <source>
        <dbReference type="ARBA" id="ARBA00022759"/>
    </source>
</evidence>
<dbReference type="InterPro" id="IPR000477">
    <property type="entry name" value="RT_dom"/>
</dbReference>
<dbReference type="NCBIfam" id="TIGR00287">
    <property type="entry name" value="cas1"/>
    <property type="match status" value="1"/>
</dbReference>
<dbReference type="Pfam" id="PF01867">
    <property type="entry name" value="Cas_Cas1"/>
    <property type="match status" value="1"/>
</dbReference>
<feature type="binding site" evidence="14">
    <location>
        <position position="774"/>
    </location>
    <ligand>
        <name>Mn(2+)</name>
        <dbReference type="ChEBI" id="CHEBI:29035"/>
    </ligand>
</feature>
<comment type="function">
    <text evidence="14">CRISPR (clustered regularly interspaced short palindromic repeat), is an adaptive immune system that provides protection against mobile genetic elements (viruses, transposable elements and conjugative plasmids). CRISPR clusters contain spacers, sequences complementary to antecedent mobile elements, and target invading nucleic acids. CRISPR clusters are transcribed and processed into CRISPR RNA (crRNA). Acts as a dsDNA endonuclease. Involved in the integration of spacer DNA into the CRISPR cassette.</text>
</comment>
<comment type="subunit">
    <text evidence="13 14">Homodimer, forms a heterotetramer with a Cas2 homodimer.</text>
</comment>
<dbReference type="GO" id="GO:0004519">
    <property type="term" value="F:endonuclease activity"/>
    <property type="evidence" value="ECO:0007669"/>
    <property type="project" value="UniProtKB-UniRule"/>
</dbReference>
<keyword evidence="4 14" id="KW-0479">Metal-binding</keyword>
<keyword evidence="9 14" id="KW-0051">Antiviral defense</keyword>
<feature type="domain" description="Reverse transcriptase" evidence="15">
    <location>
        <begin position="303"/>
        <end position="534"/>
    </location>
</feature>
<keyword evidence="6 14" id="KW-0378">Hydrolase</keyword>
<keyword evidence="3 14" id="KW-0540">Nuclease</keyword>
<keyword evidence="2" id="KW-0548">Nucleotidyltransferase</keyword>
<dbReference type="GO" id="GO:0003677">
    <property type="term" value="F:DNA binding"/>
    <property type="evidence" value="ECO:0007669"/>
    <property type="project" value="UniProtKB-KW"/>
</dbReference>
<dbReference type="Pfam" id="PF00078">
    <property type="entry name" value="RVT_1"/>
    <property type="match status" value="1"/>
</dbReference>
<dbReference type="Proteomes" id="UP000020077">
    <property type="component" value="Unassembled WGS sequence"/>
</dbReference>
<dbReference type="GO" id="GO:0046872">
    <property type="term" value="F:metal ion binding"/>
    <property type="evidence" value="ECO:0007669"/>
    <property type="project" value="UniProtKB-UniRule"/>
</dbReference>
<dbReference type="GO" id="GO:0051607">
    <property type="term" value="P:defense response to virus"/>
    <property type="evidence" value="ECO:0007669"/>
    <property type="project" value="UniProtKB-UniRule"/>
</dbReference>
<dbReference type="CDD" id="cd01651">
    <property type="entry name" value="RT_G2_intron"/>
    <property type="match status" value="1"/>
</dbReference>
<organism evidence="16 17">
    <name type="scientific">Candidatus Accumulibacter phosphatis</name>
    <dbReference type="NCBI Taxonomy" id="327160"/>
    <lineage>
        <taxon>Bacteria</taxon>
        <taxon>Pseudomonadati</taxon>
        <taxon>Pseudomonadota</taxon>
        <taxon>Betaproteobacteria</taxon>
        <taxon>Candidatus Accumulibacter</taxon>
    </lineage>
</organism>
<evidence type="ECO:0000256" key="7">
    <source>
        <dbReference type="ARBA" id="ARBA00022842"/>
    </source>
</evidence>
<dbReference type="EC" id="3.1.-.-" evidence="14"/>
<keyword evidence="11 14" id="KW-0464">Manganese</keyword>
<keyword evidence="10 14" id="KW-0238">DNA-binding</keyword>
<evidence type="ECO:0000256" key="11">
    <source>
        <dbReference type="ARBA" id="ARBA00023211"/>
    </source>
</evidence>
<dbReference type="Gene3D" id="1.20.120.920">
    <property type="entry name" value="CRISPR-associated endonuclease Cas1, C-terminal domain"/>
    <property type="match status" value="1"/>
</dbReference>
<evidence type="ECO:0000313" key="16">
    <source>
        <dbReference type="EMBL" id="KFB71594.1"/>
    </source>
</evidence>
<dbReference type="GO" id="GO:0003723">
    <property type="term" value="F:RNA binding"/>
    <property type="evidence" value="ECO:0007669"/>
    <property type="project" value="InterPro"/>
</dbReference>
<dbReference type="GO" id="GO:0003964">
    <property type="term" value="F:RNA-directed DNA polymerase activity"/>
    <property type="evidence" value="ECO:0007669"/>
    <property type="project" value="UniProtKB-KW"/>
</dbReference>
<feature type="binding site" evidence="14">
    <location>
        <position position="707"/>
    </location>
    <ligand>
        <name>Mn(2+)</name>
        <dbReference type="ChEBI" id="CHEBI:29035"/>
    </ligand>
</feature>
<dbReference type="Gene3D" id="3.100.10.20">
    <property type="entry name" value="CRISPR-associated endonuclease Cas1, N-terminal domain"/>
    <property type="match status" value="1"/>
</dbReference>
<evidence type="ECO:0000256" key="2">
    <source>
        <dbReference type="ARBA" id="ARBA00022695"/>
    </source>
</evidence>
<dbReference type="PRINTS" id="PR00866">
    <property type="entry name" value="RNADNAPOLMS"/>
</dbReference>
<sequence>MSTPDYCWQRIGLTLRCTFAHPGRKAHPLSVLEAIVKGIGEAAGLTAPTMRSVFRWSGMRSSQMTIESGRILSLEILLFGTDAGAACNWHERAIHYFDPGAPGRNFQVTASEAPVERRWAELLAGRQAPAESNDECCLDFLTPLPFTPAQGRGRTWLDGEGLRRAMQDRLRRLFGAEAELPPIPEVLPAYWYYCQIVHAASSQPGHNKYLNGCLGPLLLRGEHLGEWWPWLVLGEEIGLGGQVSFGQGLFRLHAKSVPILDARLTDPNQIAAIIDQLLLRHDDLAVRLSNTPQAPDLHELAVELAQNLREGAAPLPFQAIRVPRSDGRLRQFETPAARDLVILNHLTRLLSEPFDRLFSVHSIGYRKGHSREDAVERVRAAIAEGCTHVLESDISDFFPSVDLKRLLARLDDVLPRRDVRLRQTLAAYLGAGWRYGEGSVQARNRGLPLGSPLSPLLANLYLDSFDSQLGATVPGVRLIRYADDFIILTESEAAARALLDTARDAAAALGLALNLEKTAIRPLSDGFDFLGIRFSADAAAEQAGDESADSLRKVLYITEPYAFVGSNHGTIEVHAGSKSLGSFPLARTAGVVTLVPCTLSSALIARLADQCIPLAIAGTQGRQIATVAGDTARRFATAATQANRHASLGEAGRCRAAGAFATAKLANYIALIRQRGPAGTAALVARLENGIAAIASATDIDAIRGVEGDCARECFPFIAGWINSPDFPWQGRRRHGEFPDRLNSLLNFGYHLLFTRINALLRVSGLNPYLGFLHAANGRYEALACDVQEAFRPHIDRLVVRLLNLKVIEAADFEESEEGWWLIRPARTRFLQQFAREIERRPMRRRYSLGEAIEGQVRALHAWLIEDRELVLYRWSDSDV</sequence>
<dbReference type="AlphaFoldDB" id="A0A080M387"/>
<evidence type="ECO:0000256" key="12">
    <source>
        <dbReference type="ARBA" id="ARBA00034120"/>
    </source>
</evidence>
<dbReference type="PROSITE" id="PS50878">
    <property type="entry name" value="RT_POL"/>
    <property type="match status" value="1"/>
</dbReference>
<evidence type="ECO:0000256" key="8">
    <source>
        <dbReference type="ARBA" id="ARBA00022918"/>
    </source>
</evidence>
<evidence type="ECO:0000256" key="4">
    <source>
        <dbReference type="ARBA" id="ARBA00022723"/>
    </source>
</evidence>
<feature type="binding site" evidence="14">
    <location>
        <position position="789"/>
    </location>
    <ligand>
        <name>Mn(2+)</name>
        <dbReference type="ChEBI" id="CHEBI:29035"/>
    </ligand>
</feature>
<comment type="similarity">
    <text evidence="12">Belongs to the bacterial reverse transcriptase family.</text>
</comment>
<dbReference type="InterPro" id="IPR043502">
    <property type="entry name" value="DNA/RNA_pol_sf"/>
</dbReference>
<dbReference type="InterPro" id="IPR042206">
    <property type="entry name" value="CRISPR-assoc_Cas1_C"/>
</dbReference>
<gene>
    <name evidence="14 16" type="primary">cas1</name>
    <name evidence="16" type="ORF">AW09_003256</name>
</gene>
<keyword evidence="8" id="KW-0695">RNA-directed DNA polymerase</keyword>
<name>A0A080M387_9PROT</name>
<dbReference type="HAMAP" id="MF_01470">
    <property type="entry name" value="Cas1"/>
    <property type="match status" value="1"/>
</dbReference>
<dbReference type="CDD" id="cd09634">
    <property type="entry name" value="Cas1_I-II-III"/>
    <property type="match status" value="1"/>
</dbReference>
<reference evidence="16 17" key="1">
    <citation type="submission" date="2014-02" db="EMBL/GenBank/DDBJ databases">
        <title>Expanding our view of genomic diversity in Candidatus Accumulibacter clades.</title>
        <authorList>
            <person name="Skennerton C.T."/>
            <person name="Barr J.J."/>
            <person name="Slater F.R."/>
            <person name="Bond P.L."/>
            <person name="Tyson G.W."/>
        </authorList>
    </citation>
    <scope>NUCLEOTIDE SEQUENCE [LARGE SCALE GENOMIC DNA]</scope>
    <source>
        <strain evidence="17">BA-91</strain>
    </source>
</reference>
<comment type="cofactor">
    <cofactor evidence="14">
        <name>Mg(2+)</name>
        <dbReference type="ChEBI" id="CHEBI:18420"/>
    </cofactor>
    <cofactor evidence="14">
        <name>Mn(2+)</name>
        <dbReference type="ChEBI" id="CHEBI:29035"/>
    </cofactor>
</comment>
<evidence type="ECO:0000256" key="1">
    <source>
        <dbReference type="ARBA" id="ARBA00022679"/>
    </source>
</evidence>
<evidence type="ECO:0000313" key="17">
    <source>
        <dbReference type="Proteomes" id="UP000020077"/>
    </source>
</evidence>
<evidence type="ECO:0000256" key="9">
    <source>
        <dbReference type="ARBA" id="ARBA00023118"/>
    </source>
</evidence>
<evidence type="ECO:0000256" key="14">
    <source>
        <dbReference type="HAMAP-Rule" id="MF_01470"/>
    </source>
</evidence>
<dbReference type="InterPro" id="IPR002729">
    <property type="entry name" value="CRISPR-assoc_Cas1"/>
</dbReference>
<evidence type="ECO:0000259" key="15">
    <source>
        <dbReference type="PROSITE" id="PS50878"/>
    </source>
</evidence>
<comment type="similarity">
    <text evidence="14">Belongs to the CRISPR-associated endonuclease Cas1 family.</text>
</comment>
<dbReference type="SUPFAM" id="SSF56672">
    <property type="entry name" value="DNA/RNA polymerases"/>
    <property type="match status" value="1"/>
</dbReference>
<dbReference type="InterPro" id="IPR042211">
    <property type="entry name" value="CRISPR-assoc_Cas1_N"/>
</dbReference>
<keyword evidence="1" id="KW-0808">Transferase</keyword>
<dbReference type="GO" id="GO:0016787">
    <property type="term" value="F:hydrolase activity"/>
    <property type="evidence" value="ECO:0007669"/>
    <property type="project" value="UniProtKB-KW"/>
</dbReference>
<evidence type="ECO:0000256" key="6">
    <source>
        <dbReference type="ARBA" id="ARBA00022801"/>
    </source>
</evidence>
<evidence type="ECO:0000256" key="10">
    <source>
        <dbReference type="ARBA" id="ARBA00023125"/>
    </source>
</evidence>
<dbReference type="InterPro" id="IPR050646">
    <property type="entry name" value="Cas1"/>
</dbReference>
<evidence type="ECO:0000256" key="13">
    <source>
        <dbReference type="ARBA" id="ARBA00038592"/>
    </source>
</evidence>
<dbReference type="SMR" id="A0A080M387"/>
<dbReference type="EMBL" id="JDVG02000521">
    <property type="protein sequence ID" value="KFB71594.1"/>
    <property type="molecule type" value="Genomic_DNA"/>
</dbReference>
<dbReference type="InterPro" id="IPR000123">
    <property type="entry name" value="Reverse_transcriptase_msDNA"/>
</dbReference>
<keyword evidence="5 14" id="KW-0255">Endonuclease</keyword>
<accession>A0A080M387</accession>